<keyword evidence="5 7" id="KW-0862">Zinc</keyword>
<keyword evidence="6 7" id="KW-0482">Metalloprotease</keyword>
<reference evidence="11" key="1">
    <citation type="journal article" date="2019" name="Int. J. Syst. Evol. Microbiol.">
        <title>The Global Catalogue of Microorganisms (GCM) 10K type strain sequencing project: providing services to taxonomists for standard genome sequencing and annotation.</title>
        <authorList>
            <consortium name="The Broad Institute Genomics Platform"/>
            <consortium name="The Broad Institute Genome Sequencing Center for Infectious Disease"/>
            <person name="Wu L."/>
            <person name="Ma J."/>
        </authorList>
    </citation>
    <scope>NUCLEOTIDE SEQUENCE [LARGE SCALE GENOMIC DNA]</scope>
    <source>
        <strain evidence="11">CGMCC 1.12471</strain>
    </source>
</reference>
<dbReference type="SUPFAM" id="SSF55486">
    <property type="entry name" value="Metalloproteases ('zincins'), catalytic domain"/>
    <property type="match status" value="1"/>
</dbReference>
<dbReference type="Gene3D" id="3.10.170.10">
    <property type="match status" value="1"/>
</dbReference>
<evidence type="ECO:0000256" key="5">
    <source>
        <dbReference type="ARBA" id="ARBA00022833"/>
    </source>
</evidence>
<evidence type="ECO:0000256" key="4">
    <source>
        <dbReference type="ARBA" id="ARBA00022801"/>
    </source>
</evidence>
<dbReference type="PANTHER" id="PTHR43579:SF1">
    <property type="entry name" value="NEUTRAL METALLOPROTEINASE"/>
    <property type="match status" value="1"/>
</dbReference>
<dbReference type="GO" id="GO:0016787">
    <property type="term" value="F:hydrolase activity"/>
    <property type="evidence" value="ECO:0007669"/>
    <property type="project" value="UniProtKB-KW"/>
</dbReference>
<dbReference type="PRINTS" id="PR00730">
    <property type="entry name" value="THERMOLYSIN"/>
</dbReference>
<evidence type="ECO:0000256" key="2">
    <source>
        <dbReference type="ARBA" id="ARBA00022670"/>
    </source>
</evidence>
<evidence type="ECO:0000256" key="3">
    <source>
        <dbReference type="ARBA" id="ARBA00022723"/>
    </source>
</evidence>
<sequence>MHAHCTLVPPYILQAIARQAEPASREAAISTLALDRTFAVNRVLAAGARPSLAAAPAVLRREIADAGGTEELPGTVVRREGDPPSADVAVDEAYDGLGATWRLYDEAYGRNSIDDAGLRLDGTVHFGQAYDNAYWDGERMVFGDGDGEIFERFTVAVDVIGHELTHGVTGATADLEYRNQAGALNESVSDVFGSLVKQRLLGQTAEQANWLIGEGLLAPGVHGVALRSMKAPGTAYDDERLGGRDPQPAHVRDYVRTTSDNGGVHTNSGIPNHAFYLAAVALGGNAWERAGRVWYEVLTGGELSRTATFPQFAQLTVAAADRLFGTDARTAVEEAWIGVGLVVR</sequence>
<evidence type="ECO:0000256" key="6">
    <source>
        <dbReference type="ARBA" id="ARBA00023049"/>
    </source>
</evidence>
<dbReference type="EC" id="3.4.24.-" evidence="7"/>
<dbReference type="RefSeq" id="WP_377931321.1">
    <property type="nucleotide sequence ID" value="NZ_JBHUEA010000001.1"/>
</dbReference>
<feature type="domain" description="Peptidase M4" evidence="8">
    <location>
        <begin position="86"/>
        <end position="169"/>
    </location>
</feature>
<gene>
    <name evidence="10" type="ORF">ACFSBI_01005</name>
</gene>
<proteinExistence type="inferred from homology"/>
<accession>A0ABW4LB17</accession>
<dbReference type="InterPro" id="IPR023612">
    <property type="entry name" value="Peptidase_M4"/>
</dbReference>
<protein>
    <recommendedName>
        <fullName evidence="7">Neutral metalloproteinase</fullName>
        <ecNumber evidence="7">3.4.24.-</ecNumber>
    </recommendedName>
</protein>
<comment type="similarity">
    <text evidence="1 7">Belongs to the peptidase M4 family.</text>
</comment>
<organism evidence="10 11">
    <name type="scientific">Amnibacterium endophyticum</name>
    <dbReference type="NCBI Taxonomy" id="2109337"/>
    <lineage>
        <taxon>Bacteria</taxon>
        <taxon>Bacillati</taxon>
        <taxon>Actinomycetota</taxon>
        <taxon>Actinomycetes</taxon>
        <taxon>Micrococcales</taxon>
        <taxon>Microbacteriaceae</taxon>
        <taxon>Amnibacterium</taxon>
    </lineage>
</organism>
<keyword evidence="3" id="KW-0479">Metal-binding</keyword>
<feature type="domain" description="Peptidase M4 C-terminal" evidence="9">
    <location>
        <begin position="173"/>
        <end position="340"/>
    </location>
</feature>
<dbReference type="Gene3D" id="1.10.390.10">
    <property type="entry name" value="Neutral Protease Domain 2"/>
    <property type="match status" value="1"/>
</dbReference>
<keyword evidence="7" id="KW-0964">Secreted</keyword>
<comment type="subcellular location">
    <subcellularLocation>
        <location evidence="7">Secreted</location>
    </subcellularLocation>
</comment>
<dbReference type="CDD" id="cd09597">
    <property type="entry name" value="M4_TLP"/>
    <property type="match status" value="1"/>
</dbReference>
<evidence type="ECO:0000259" key="9">
    <source>
        <dbReference type="Pfam" id="PF02868"/>
    </source>
</evidence>
<dbReference type="Pfam" id="PF01447">
    <property type="entry name" value="Peptidase_M4"/>
    <property type="match status" value="1"/>
</dbReference>
<dbReference type="InterPro" id="IPR001570">
    <property type="entry name" value="Peptidase_M4_C_domain"/>
</dbReference>
<comment type="caution">
    <text evidence="10">The sequence shown here is derived from an EMBL/GenBank/DDBJ whole genome shotgun (WGS) entry which is preliminary data.</text>
</comment>
<evidence type="ECO:0000313" key="11">
    <source>
        <dbReference type="Proteomes" id="UP001597347"/>
    </source>
</evidence>
<evidence type="ECO:0000259" key="8">
    <source>
        <dbReference type="Pfam" id="PF01447"/>
    </source>
</evidence>
<keyword evidence="4 7" id="KW-0378">Hydrolase</keyword>
<dbReference type="InterPro" id="IPR052759">
    <property type="entry name" value="Metalloprotease_M4"/>
</dbReference>
<dbReference type="InterPro" id="IPR027268">
    <property type="entry name" value="Peptidase_M4/M1_CTD_sf"/>
</dbReference>
<comment type="cofactor">
    <cofactor evidence="7">
        <name>Zn(2+)</name>
        <dbReference type="ChEBI" id="CHEBI:29105"/>
    </cofactor>
</comment>
<keyword evidence="11" id="KW-1185">Reference proteome</keyword>
<dbReference type="InterPro" id="IPR013856">
    <property type="entry name" value="Peptidase_M4_domain"/>
</dbReference>
<evidence type="ECO:0000313" key="10">
    <source>
        <dbReference type="EMBL" id="MFD1720114.1"/>
    </source>
</evidence>
<comment type="function">
    <text evidence="7">Extracellular zinc metalloprotease.</text>
</comment>
<name>A0ABW4LB17_9MICO</name>
<evidence type="ECO:0000256" key="1">
    <source>
        <dbReference type="ARBA" id="ARBA00009388"/>
    </source>
</evidence>
<dbReference type="EMBL" id="JBHUEA010000001">
    <property type="protein sequence ID" value="MFD1720114.1"/>
    <property type="molecule type" value="Genomic_DNA"/>
</dbReference>
<dbReference type="Proteomes" id="UP001597347">
    <property type="component" value="Unassembled WGS sequence"/>
</dbReference>
<evidence type="ECO:0000256" key="7">
    <source>
        <dbReference type="RuleBase" id="RU366073"/>
    </source>
</evidence>
<dbReference type="Pfam" id="PF02868">
    <property type="entry name" value="Peptidase_M4_C"/>
    <property type="match status" value="1"/>
</dbReference>
<dbReference type="PANTHER" id="PTHR43579">
    <property type="match status" value="1"/>
</dbReference>
<keyword evidence="2 7" id="KW-0645">Protease</keyword>